<evidence type="ECO:0000313" key="2">
    <source>
        <dbReference type="Proteomes" id="UP001202243"/>
    </source>
</evidence>
<protein>
    <submittedName>
        <fullName evidence="1">Phage tail protein I</fullName>
    </submittedName>
</protein>
<dbReference type="EMBL" id="JAMQGR010000007">
    <property type="protein sequence ID" value="MCM2567791.1"/>
    <property type="molecule type" value="Genomic_DNA"/>
</dbReference>
<dbReference type="Proteomes" id="UP001202243">
    <property type="component" value="Unassembled WGS sequence"/>
</dbReference>
<keyword evidence="2" id="KW-1185">Reference proteome</keyword>
<sequence length="206" mass="22783">MNKHVPTLPPNTTALERAIAVACAELVNVPVPLRDLWNADRCPVNLLPFLAWACSVDRWDDAWPESIKRGAIKASYFVHKHKGTIAAVRRVVESLGYLIRITEWWQTTPPGVPGTFRLDVGVLDSGITDAMFQEMERLIADAKPVSRHMTGLAIYLESRGNVYAGACAYHGDAMTVYPWIAETIEVRGTLLQAGASHTIDTLTIYP</sequence>
<evidence type="ECO:0000313" key="1">
    <source>
        <dbReference type="EMBL" id="MCM2567791.1"/>
    </source>
</evidence>
<comment type="caution">
    <text evidence="1">The sequence shown here is derived from an EMBL/GenBank/DDBJ whole genome shotgun (WGS) entry which is preliminary data.</text>
</comment>
<organism evidence="1 2">
    <name type="scientific">Janthinobacterium kumbetense</name>
    <dbReference type="NCBI Taxonomy" id="2950280"/>
    <lineage>
        <taxon>Bacteria</taxon>
        <taxon>Pseudomonadati</taxon>
        <taxon>Pseudomonadota</taxon>
        <taxon>Betaproteobacteria</taxon>
        <taxon>Burkholderiales</taxon>
        <taxon>Oxalobacteraceae</taxon>
        <taxon>Janthinobacterium</taxon>
    </lineage>
</organism>
<accession>A0ABT0WUT1</accession>
<dbReference type="InterPro" id="IPR006521">
    <property type="entry name" value="Tail_protein_I"/>
</dbReference>
<name>A0ABT0WUT1_9BURK</name>
<dbReference type="NCBIfam" id="TIGR01634">
    <property type="entry name" value="tail_P2_I"/>
    <property type="match status" value="1"/>
</dbReference>
<dbReference type="RefSeq" id="WP_251350861.1">
    <property type="nucleotide sequence ID" value="NZ_JAMQGR010000007.1"/>
</dbReference>
<gene>
    <name evidence="1" type="ORF">NCG91_19470</name>
</gene>
<reference evidence="1 2" key="1">
    <citation type="submission" date="2022-06" db="EMBL/GenBank/DDBJ databases">
        <title>Janthinobacterium kumbetensis sp. nov., isolated from spring water in Turkey.</title>
        <authorList>
            <person name="Inan Bektas K."/>
            <person name="Belduz A.A."/>
            <person name="Canakci S."/>
            <person name="Nalcaoglu A."/>
            <person name="Ceylan E."/>
            <person name="Kati H."/>
        </authorList>
    </citation>
    <scope>NUCLEOTIDE SEQUENCE [LARGE SCALE GENOMIC DNA]</scope>
    <source>
        <strain evidence="1 2">GK</strain>
    </source>
</reference>
<proteinExistence type="predicted"/>
<dbReference type="Pfam" id="PF09684">
    <property type="entry name" value="Tail_P2_I"/>
    <property type="match status" value="1"/>
</dbReference>